<evidence type="ECO:0000256" key="1">
    <source>
        <dbReference type="SAM" id="MobiDB-lite"/>
    </source>
</evidence>
<feature type="compositionally biased region" description="Basic and acidic residues" evidence="1">
    <location>
        <begin position="177"/>
        <end position="196"/>
    </location>
</feature>
<dbReference type="AlphaFoldDB" id="A0A9W7AYB4"/>
<feature type="compositionally biased region" description="Low complexity" evidence="1">
    <location>
        <begin position="316"/>
        <end position="329"/>
    </location>
</feature>
<feature type="domain" description="PCIF1 WW" evidence="2">
    <location>
        <begin position="617"/>
        <end position="776"/>
    </location>
</feature>
<dbReference type="GO" id="GO:0016422">
    <property type="term" value="F:mRNA (2'-O-methyladenosine-N6-)-methyltransferase activity"/>
    <property type="evidence" value="ECO:0007669"/>
    <property type="project" value="InterPro"/>
</dbReference>
<proteinExistence type="predicted"/>
<dbReference type="EMBL" id="BRXZ01001719">
    <property type="protein sequence ID" value="GMH77243.1"/>
    <property type="molecule type" value="Genomic_DNA"/>
</dbReference>
<organism evidence="3 4">
    <name type="scientific">Triparma retinervis</name>
    <dbReference type="NCBI Taxonomy" id="2557542"/>
    <lineage>
        <taxon>Eukaryota</taxon>
        <taxon>Sar</taxon>
        <taxon>Stramenopiles</taxon>
        <taxon>Ochrophyta</taxon>
        <taxon>Bolidophyceae</taxon>
        <taxon>Parmales</taxon>
        <taxon>Triparmaceae</taxon>
        <taxon>Triparma</taxon>
    </lineage>
</organism>
<keyword evidence="4" id="KW-1185">Reference proteome</keyword>
<feature type="region of interest" description="Disordered" evidence="1">
    <location>
        <begin position="177"/>
        <end position="198"/>
    </location>
</feature>
<dbReference type="InterPro" id="IPR022035">
    <property type="entry name" value="PCIF1_WW"/>
</dbReference>
<dbReference type="Proteomes" id="UP001165082">
    <property type="component" value="Unassembled WGS sequence"/>
</dbReference>
<dbReference type="InterPro" id="IPR039881">
    <property type="entry name" value="PCIF1-like"/>
</dbReference>
<feature type="region of interest" description="Disordered" evidence="1">
    <location>
        <begin position="234"/>
        <end position="363"/>
    </location>
</feature>
<comment type="caution">
    <text evidence="3">The sequence shown here is derived from an EMBL/GenBank/DDBJ whole genome shotgun (WGS) entry which is preliminary data.</text>
</comment>
<gene>
    <name evidence="3" type="ORF">TrRE_jg7659</name>
</gene>
<accession>A0A9W7AYB4</accession>
<evidence type="ECO:0000259" key="2">
    <source>
        <dbReference type="Pfam" id="PF12237"/>
    </source>
</evidence>
<feature type="compositionally biased region" description="Polar residues" evidence="1">
    <location>
        <begin position="917"/>
        <end position="941"/>
    </location>
</feature>
<dbReference type="OrthoDB" id="193787at2759"/>
<name>A0A9W7AYB4_9STRA</name>
<sequence length="1032" mass="116269">MPAPPDWFKQGRSVVFHYDDGYGDYEGWLDLRGRAKDVWWFICPAVGREAGWEEELNGATYSMLEKKKDKKKKLGMIEVKKKGKLKKLKEVKGGNGFGEGTQVSRREKDDSITEGAVVQVVKEGTSFDVLDDDEFDDDADCTYVIEWNDGSTSELGEDGVKKAAALAKDEERRLTKLSDQKRRLEKKLGREKERETMVGLQTKRKRDNEVLDVDDDDASIGFRSSSVSKNKKKNIMPALSITNEKPLRTSASMSVPKKVPRKPKDESKQRLKKSKMNPLTIALEGNSKSTPYAYTSRTQQILKNTSNSPRNPKQGTSSTSSKGTSRSSTLNVTTVKAPSRKREVEPKKTRRSSDTDKNGRARVSEAESAGLAFKSALNNAWRVGKLQMEMSPTSIPKEQTYSDEHPHLAYKRLVLMSEYIIDPLQVAMGTSTIKIDSCLGIDGRAQLGNAEKGNLRKAIVQVLQNWIFFVHGSLKDDPRVEIDEDGDRVFLTLNEKGKQDSVEFFMSQIMVGPTKSSERINICDTKDGLEMAQYIYRLILEFQRQLASLKDFFRTKPFDDASLKLKVDFAKTSKENYKIKKEQKYDLLSLSYFDEISEENFSVTCWAPHLSMLANCYATFAKDDPFNQKRLTRIFLVLNRYNIFSKLGVGAQASITMEAVMGLSTQLGCTYEAFASPLNRSWPGEKYCSLFLDSDQYFGSRGSFYQQSVPQEGASYEINPPFDKQSVLRCRAKMASLLEEGDALGVPVACCMIIPYTRTSFKDYTSNTHLEKFFKAAKIMGKSNNPGLLNEDEKNIWATNNAVYYTNGLQYDYEFARYGKKGTEIGGAFPAEVPQVFMVFQNREGEKKWLCTEDKLFSIVNSFTRKPDKQIFNIGKAFADDMEKKEELVRLQESHNDMRDLKDSRVTEQGHNGAGTGSQTTKPLRSSGPQIPLTINISASASDGAKPKKKNTPKATSSEKSAKIPEWFSGSPLQCYVFRCLHFNIQTSSVQNLLQSIKQEAIAKGWDEWDSRWDKEGPMPEILGGVIEGSID</sequence>
<feature type="region of interest" description="Disordered" evidence="1">
    <location>
        <begin position="893"/>
        <end position="963"/>
    </location>
</feature>
<dbReference type="GO" id="GO:0099122">
    <property type="term" value="F:RNA polymerase II C-terminal domain binding"/>
    <property type="evidence" value="ECO:0007669"/>
    <property type="project" value="InterPro"/>
</dbReference>
<feature type="compositionally biased region" description="Basic and acidic residues" evidence="1">
    <location>
        <begin position="893"/>
        <end position="908"/>
    </location>
</feature>
<protein>
    <recommendedName>
        <fullName evidence="2">PCIF1 WW domain-containing protein</fullName>
    </recommendedName>
</protein>
<evidence type="ECO:0000313" key="3">
    <source>
        <dbReference type="EMBL" id="GMH77243.1"/>
    </source>
</evidence>
<dbReference type="PANTHER" id="PTHR21727:SF0">
    <property type="entry name" value="MRNA (2'-O-METHYLADENOSINE-N(6)-)-METHYLTRANSFERASE"/>
    <property type="match status" value="1"/>
</dbReference>
<reference evidence="3" key="1">
    <citation type="submission" date="2022-07" db="EMBL/GenBank/DDBJ databases">
        <title>Genome analysis of Parmales, a sister group of diatoms, reveals the evolutionary specialization of diatoms from phago-mixotrophs to photoautotrophs.</title>
        <authorList>
            <person name="Ban H."/>
            <person name="Sato S."/>
            <person name="Yoshikawa S."/>
            <person name="Kazumasa Y."/>
            <person name="Nakamura Y."/>
            <person name="Ichinomiya M."/>
            <person name="Saitoh K."/>
            <person name="Sato N."/>
            <person name="Blanc-Mathieu R."/>
            <person name="Endo H."/>
            <person name="Kuwata A."/>
            <person name="Ogata H."/>
        </authorList>
    </citation>
    <scope>NUCLEOTIDE SEQUENCE</scope>
</reference>
<dbReference type="Pfam" id="PF12237">
    <property type="entry name" value="PCIF1_WW"/>
    <property type="match status" value="1"/>
</dbReference>
<feature type="compositionally biased region" description="Basic and acidic residues" evidence="1">
    <location>
        <begin position="340"/>
        <end position="363"/>
    </location>
</feature>
<evidence type="ECO:0000313" key="4">
    <source>
        <dbReference type="Proteomes" id="UP001165082"/>
    </source>
</evidence>
<dbReference type="PANTHER" id="PTHR21727">
    <property type="entry name" value="PHOSPHORYLATED CTD INTERACTING FACTOR 1"/>
    <property type="match status" value="1"/>
</dbReference>
<feature type="compositionally biased region" description="Polar residues" evidence="1">
    <location>
        <begin position="286"/>
        <end position="315"/>
    </location>
</feature>